<organism evidence="10 11">
    <name type="scientific">Allisonella histaminiformans</name>
    <dbReference type="NCBI Taxonomy" id="209880"/>
    <lineage>
        <taxon>Bacteria</taxon>
        <taxon>Bacillati</taxon>
        <taxon>Bacillota</taxon>
        <taxon>Negativicutes</taxon>
        <taxon>Veillonellales</taxon>
        <taxon>Veillonellaceae</taxon>
        <taxon>Allisonella</taxon>
    </lineage>
</organism>
<dbReference type="PIRSF" id="PIRSF006630">
    <property type="entry name" value="NADS_GAT"/>
    <property type="match status" value="1"/>
</dbReference>
<dbReference type="STRING" id="209880.SAMN02910343_00853"/>
<dbReference type="InterPro" id="IPR014729">
    <property type="entry name" value="Rossmann-like_a/b/a_fold"/>
</dbReference>
<keyword evidence="4 7" id="KW-0547">Nucleotide-binding</keyword>
<evidence type="ECO:0000256" key="5">
    <source>
        <dbReference type="ARBA" id="ARBA00022840"/>
    </source>
</evidence>
<dbReference type="GO" id="GO:0004359">
    <property type="term" value="F:glutaminase activity"/>
    <property type="evidence" value="ECO:0007669"/>
    <property type="project" value="InterPro"/>
</dbReference>
<dbReference type="SUPFAM" id="SSF52402">
    <property type="entry name" value="Adenine nucleotide alpha hydrolases-like"/>
    <property type="match status" value="1"/>
</dbReference>
<dbReference type="CDD" id="cd07570">
    <property type="entry name" value="GAT_Gln-NAD-synth"/>
    <property type="match status" value="1"/>
</dbReference>
<keyword evidence="11" id="KW-1185">Reference proteome</keyword>
<dbReference type="InterPro" id="IPR003010">
    <property type="entry name" value="C-N_Hydrolase"/>
</dbReference>
<sequence length="628" mass="70782">MIKIVTAQLDIIPGNIRKNWENIEKEITFAREQKAQILVFPEMCLSGYLIGDMWDQPAFLRECEAYNQRIIDASSNLTIIWGNVAIDWEKTGNDGRVRKYNAAFAAFNKKLIPPVNSNWPYTVKTLLPNYRQFDDPRYFTSMAELAAENHASIESTLQPFELPLPYTRETLTCGILLCEDSWDENYPIHPMEILKDKEARLFINLSASPFTLRKNEKRHRMLSASVQKLHVPMLYVNQRGMQNNGKDCYIFDGQSAAYTISGELSGETAPFTEAHSLFLFHPETGHLSISNQTSLPAAPTLCSAMQYGVASFLRSIHMDKVVIGVSGGIDSAVNAALYRSVLPKDNLLLVNTPTRFNSETTKGLARQLAENLECPYVSIPIGNFVQDTCSALNNLPIASSHGETALQLTPFMMENIQARDRSSRILAALSAQFHGIFTCNANKTELSIGYGTLYGDLAGAFAATADLWKYQIYQLGHELNDWFGREVIPEAIFTIKPSAELSDNQAVDKGLGDPLIYEYHDYLLKSFIEPWNRACPEDLLRWYKEGTLNEHIGTSVDAYSLFPTPSAFIADLERWWNLFSGFAVAKRIQAPPLLAISRRSYGYDLREAQMSPYYTDAYLKLKQEILGK</sequence>
<protein>
    <recommendedName>
        <fullName evidence="7">Glutamine-dependent NAD(+) synthetase</fullName>
        <ecNumber evidence="7">6.3.5.1</ecNumber>
    </recommendedName>
    <alternativeName>
        <fullName evidence="7">NAD(+) synthase [glutamine-hydrolyzing]</fullName>
    </alternativeName>
</protein>
<proteinExistence type="inferred from homology"/>
<feature type="domain" description="CN hydrolase" evidence="9">
    <location>
        <begin position="2"/>
        <end position="301"/>
    </location>
</feature>
<dbReference type="UniPathway" id="UPA00253">
    <property type="reaction ID" value="UER00334"/>
</dbReference>
<dbReference type="Gene3D" id="3.40.50.620">
    <property type="entry name" value="HUPs"/>
    <property type="match status" value="1"/>
</dbReference>
<dbReference type="Pfam" id="PF00795">
    <property type="entry name" value="CN_hydrolase"/>
    <property type="match status" value="1"/>
</dbReference>
<keyword evidence="5 7" id="KW-0067">ATP-binding</keyword>
<dbReference type="EMBL" id="FMXA01000009">
    <property type="protein sequence ID" value="SDA48969.1"/>
    <property type="molecule type" value="Genomic_DNA"/>
</dbReference>
<dbReference type="Gene3D" id="3.60.110.10">
    <property type="entry name" value="Carbon-nitrogen hydrolase"/>
    <property type="match status" value="1"/>
</dbReference>
<dbReference type="Pfam" id="PF02540">
    <property type="entry name" value="NAD_synthase"/>
    <property type="match status" value="1"/>
</dbReference>
<evidence type="ECO:0000259" key="9">
    <source>
        <dbReference type="PROSITE" id="PS50263"/>
    </source>
</evidence>
<comment type="pathway">
    <text evidence="1 7">Cofactor biosynthesis; NAD(+) biosynthesis; NAD(+) from deamido-NAD(+) (L-Gln route): step 1/1.</text>
</comment>
<dbReference type="GeneID" id="87755881"/>
<evidence type="ECO:0000256" key="3">
    <source>
        <dbReference type="ARBA" id="ARBA00022598"/>
    </source>
</evidence>
<evidence type="ECO:0000256" key="6">
    <source>
        <dbReference type="ARBA" id="ARBA00023027"/>
    </source>
</evidence>
<dbReference type="EC" id="6.3.5.1" evidence="7"/>
<dbReference type="PROSITE" id="PS50263">
    <property type="entry name" value="CN_HYDROLASE"/>
    <property type="match status" value="1"/>
</dbReference>
<comment type="catalytic activity">
    <reaction evidence="7">
        <text>deamido-NAD(+) + L-glutamine + ATP + H2O = L-glutamate + AMP + diphosphate + NAD(+) + H(+)</text>
        <dbReference type="Rhea" id="RHEA:24384"/>
        <dbReference type="ChEBI" id="CHEBI:15377"/>
        <dbReference type="ChEBI" id="CHEBI:15378"/>
        <dbReference type="ChEBI" id="CHEBI:29985"/>
        <dbReference type="ChEBI" id="CHEBI:30616"/>
        <dbReference type="ChEBI" id="CHEBI:33019"/>
        <dbReference type="ChEBI" id="CHEBI:57540"/>
        <dbReference type="ChEBI" id="CHEBI:58359"/>
        <dbReference type="ChEBI" id="CHEBI:58437"/>
        <dbReference type="ChEBI" id="CHEBI:456215"/>
        <dbReference type="EC" id="6.3.5.1"/>
    </reaction>
</comment>
<comment type="similarity">
    <text evidence="8">Belongs to the NAD synthetase family.</text>
</comment>
<dbReference type="RefSeq" id="WP_091364197.1">
    <property type="nucleotide sequence ID" value="NZ_FMXA01000009.1"/>
</dbReference>
<name>A0A1G5VSZ3_9FIRM</name>
<dbReference type="AlphaFoldDB" id="A0A1G5VSZ3"/>
<evidence type="ECO:0000256" key="1">
    <source>
        <dbReference type="ARBA" id="ARBA00005188"/>
    </source>
</evidence>
<keyword evidence="3 7" id="KW-0436">Ligase</keyword>
<dbReference type="PANTHER" id="PTHR23090">
    <property type="entry name" value="NH 3 /GLUTAMINE-DEPENDENT NAD + SYNTHETASE"/>
    <property type="match status" value="1"/>
</dbReference>
<dbReference type="SUPFAM" id="SSF56317">
    <property type="entry name" value="Carbon-nitrogen hydrolase"/>
    <property type="match status" value="1"/>
</dbReference>
<evidence type="ECO:0000256" key="4">
    <source>
        <dbReference type="ARBA" id="ARBA00022741"/>
    </source>
</evidence>
<dbReference type="InterPro" id="IPR014445">
    <property type="entry name" value="Gln-dep_NAD_synthase"/>
</dbReference>
<evidence type="ECO:0000256" key="7">
    <source>
        <dbReference type="PIRNR" id="PIRNR006630"/>
    </source>
</evidence>
<dbReference type="GO" id="GO:0009435">
    <property type="term" value="P:NAD+ biosynthetic process"/>
    <property type="evidence" value="ECO:0007669"/>
    <property type="project" value="UniProtKB-UniRule"/>
</dbReference>
<evidence type="ECO:0000256" key="2">
    <source>
        <dbReference type="ARBA" id="ARBA00007145"/>
    </source>
</evidence>
<dbReference type="GO" id="GO:0005524">
    <property type="term" value="F:ATP binding"/>
    <property type="evidence" value="ECO:0007669"/>
    <property type="project" value="UniProtKB-UniRule"/>
</dbReference>
<keyword evidence="6 7" id="KW-0520">NAD</keyword>
<accession>A0A1G5VSZ3</accession>
<dbReference type="NCBIfam" id="TIGR00552">
    <property type="entry name" value="nadE"/>
    <property type="match status" value="1"/>
</dbReference>
<gene>
    <name evidence="10" type="ORF">SAMN02910343_00853</name>
</gene>
<dbReference type="GO" id="GO:0003952">
    <property type="term" value="F:NAD+ synthase (glutamine-hydrolyzing) activity"/>
    <property type="evidence" value="ECO:0007669"/>
    <property type="project" value="UniProtKB-UniRule"/>
</dbReference>
<dbReference type="PANTHER" id="PTHR23090:SF7">
    <property type="entry name" value="NH(3)-DEPENDENT NAD(+) SYNTHETASE"/>
    <property type="match status" value="1"/>
</dbReference>
<evidence type="ECO:0000313" key="11">
    <source>
        <dbReference type="Proteomes" id="UP000199689"/>
    </source>
</evidence>
<evidence type="ECO:0000313" key="10">
    <source>
        <dbReference type="EMBL" id="SDA48969.1"/>
    </source>
</evidence>
<dbReference type="OrthoDB" id="9803818at2"/>
<comment type="similarity">
    <text evidence="2 7">In the C-terminal section; belongs to the NAD synthetase family.</text>
</comment>
<evidence type="ECO:0000256" key="8">
    <source>
        <dbReference type="RuleBase" id="RU003811"/>
    </source>
</evidence>
<dbReference type="Proteomes" id="UP000199689">
    <property type="component" value="Unassembled WGS sequence"/>
</dbReference>
<dbReference type="InterPro" id="IPR022310">
    <property type="entry name" value="NAD/GMP_synthase"/>
</dbReference>
<dbReference type="GO" id="GO:0005737">
    <property type="term" value="C:cytoplasm"/>
    <property type="evidence" value="ECO:0007669"/>
    <property type="project" value="InterPro"/>
</dbReference>
<dbReference type="InterPro" id="IPR036526">
    <property type="entry name" value="C-N_Hydrolase_sf"/>
</dbReference>
<reference evidence="10 11" key="1">
    <citation type="submission" date="2016-10" db="EMBL/GenBank/DDBJ databases">
        <authorList>
            <person name="de Groot N.N."/>
        </authorList>
    </citation>
    <scope>NUCLEOTIDE SEQUENCE [LARGE SCALE GENOMIC DNA]</scope>
    <source>
        <strain evidence="10 11">DSM 15230</strain>
    </source>
</reference>
<dbReference type="CDD" id="cd00553">
    <property type="entry name" value="NAD_synthase"/>
    <property type="match status" value="1"/>
</dbReference>
<dbReference type="InterPro" id="IPR003694">
    <property type="entry name" value="NAD_synthase"/>
</dbReference>